<keyword evidence="2" id="KW-0226">DNA condensation</keyword>
<evidence type="ECO:0000313" key="5">
    <source>
        <dbReference type="EMBL" id="UOA16587.1"/>
    </source>
</evidence>
<sequence length="95" mass="9873">MTKPLNKSELVAEIAAHGEMTKAEAVAALDTVVAVITAQMVAGKTVILPGLAKFETRDRPARQVRNVSTGAMIDKAADRAVKISAMTGIKAAVNA</sequence>
<dbReference type="PANTHER" id="PTHR33175">
    <property type="entry name" value="DNA-BINDING PROTEIN HU"/>
    <property type="match status" value="1"/>
</dbReference>
<evidence type="ECO:0000256" key="3">
    <source>
        <dbReference type="ARBA" id="ARBA00023125"/>
    </source>
</evidence>
<dbReference type="Gene3D" id="4.10.520.10">
    <property type="entry name" value="IHF-like DNA-binding proteins"/>
    <property type="match status" value="1"/>
</dbReference>
<evidence type="ECO:0000256" key="4">
    <source>
        <dbReference type="RuleBase" id="RU003939"/>
    </source>
</evidence>
<evidence type="ECO:0000256" key="1">
    <source>
        <dbReference type="ARBA" id="ARBA00010529"/>
    </source>
</evidence>
<evidence type="ECO:0000313" key="6">
    <source>
        <dbReference type="Proteomes" id="UP000831019"/>
    </source>
</evidence>
<accession>A0ABY3ZPZ4</accession>
<comment type="similarity">
    <text evidence="1 4">Belongs to the bacterial histone-like protein family.</text>
</comment>
<dbReference type="RefSeq" id="WP_243263288.1">
    <property type="nucleotide sequence ID" value="NZ_CP085145.1"/>
</dbReference>
<geneLocation type="plasmid" evidence="5 6">
    <name>pDSM109990_a</name>
</geneLocation>
<keyword evidence="3 5" id="KW-0238">DNA-binding</keyword>
<organism evidence="5 6">
    <name type="scientific">Sulfitobacter dubius</name>
    <dbReference type="NCBI Taxonomy" id="218673"/>
    <lineage>
        <taxon>Bacteria</taxon>
        <taxon>Pseudomonadati</taxon>
        <taxon>Pseudomonadota</taxon>
        <taxon>Alphaproteobacteria</taxon>
        <taxon>Rhodobacterales</taxon>
        <taxon>Roseobacteraceae</taxon>
        <taxon>Sulfitobacter</taxon>
    </lineage>
</organism>
<dbReference type="EMBL" id="CP085145">
    <property type="protein sequence ID" value="UOA16587.1"/>
    <property type="molecule type" value="Genomic_DNA"/>
</dbReference>
<protein>
    <submittedName>
        <fullName evidence="5">DNA-binding protein HRm</fullName>
    </submittedName>
</protein>
<dbReference type="Proteomes" id="UP000831019">
    <property type="component" value="Plasmid pDSM109990_a"/>
</dbReference>
<dbReference type="Pfam" id="PF00216">
    <property type="entry name" value="Bac_DNA_binding"/>
    <property type="match status" value="1"/>
</dbReference>
<gene>
    <name evidence="5" type="primary">hupB</name>
    <name evidence="5" type="ORF">DSM109990_03471</name>
</gene>
<dbReference type="InterPro" id="IPR010992">
    <property type="entry name" value="IHF-like_DNA-bd_dom_sf"/>
</dbReference>
<dbReference type="SMART" id="SM00411">
    <property type="entry name" value="BHL"/>
    <property type="match status" value="1"/>
</dbReference>
<dbReference type="SUPFAM" id="SSF47729">
    <property type="entry name" value="IHF-like DNA-binding proteins"/>
    <property type="match status" value="1"/>
</dbReference>
<dbReference type="InterPro" id="IPR000119">
    <property type="entry name" value="Hist_DNA-bd"/>
</dbReference>
<reference evidence="6" key="1">
    <citation type="journal article" date="2022" name="Microorganisms">
        <title>Beyond the ABCs#Discovery of Three New Plasmid Types in Rhodobacterales (RepQ, RepY, RepW).</title>
        <authorList>
            <person name="Freese H.M."/>
            <person name="Ringel V."/>
            <person name="Overmann J."/>
            <person name="Petersen J."/>
        </authorList>
    </citation>
    <scope>NUCLEOTIDE SEQUENCE [LARGE SCALE GENOMIC DNA]</scope>
    <source>
        <strain evidence="6">DSM 109990</strain>
        <plasmid evidence="6">pDSM109990_a</plasmid>
    </source>
</reference>
<keyword evidence="5" id="KW-0614">Plasmid</keyword>
<name>A0ABY3ZPZ4_9RHOB</name>
<dbReference type="GO" id="GO:0003677">
    <property type="term" value="F:DNA binding"/>
    <property type="evidence" value="ECO:0007669"/>
    <property type="project" value="UniProtKB-KW"/>
</dbReference>
<evidence type="ECO:0000256" key="2">
    <source>
        <dbReference type="ARBA" id="ARBA00023067"/>
    </source>
</evidence>
<keyword evidence="6" id="KW-1185">Reference proteome</keyword>
<proteinExistence type="inferred from homology"/>
<dbReference type="PANTHER" id="PTHR33175:SF3">
    <property type="entry name" value="DNA-BINDING PROTEIN HU-BETA"/>
    <property type="match status" value="1"/>
</dbReference>